<feature type="compositionally biased region" description="Low complexity" evidence="2">
    <location>
        <begin position="312"/>
        <end position="330"/>
    </location>
</feature>
<evidence type="ECO:0000256" key="2">
    <source>
        <dbReference type="SAM" id="MobiDB-lite"/>
    </source>
</evidence>
<dbReference type="InterPro" id="IPR001368">
    <property type="entry name" value="TNFR/NGFR_Cys_rich_reg"/>
</dbReference>
<feature type="region of interest" description="Disordered" evidence="2">
    <location>
        <begin position="298"/>
        <end position="337"/>
    </location>
</feature>
<dbReference type="Pfam" id="PF00020">
    <property type="entry name" value="TNFR_c6"/>
    <property type="match status" value="3"/>
</dbReference>
<dbReference type="GO" id="GO:0048534">
    <property type="term" value="P:hematopoietic or lymphoid organ development"/>
    <property type="evidence" value="ECO:0007669"/>
    <property type="project" value="InterPro"/>
</dbReference>
<evidence type="ECO:0000256" key="4">
    <source>
        <dbReference type="SAM" id="SignalP"/>
    </source>
</evidence>
<feature type="domain" description="TNFR-Cys" evidence="5">
    <location>
        <begin position="71"/>
        <end position="113"/>
    </location>
</feature>
<accession>A0A9Q1HVM2</accession>
<keyword evidence="4" id="KW-0732">Signal</keyword>
<dbReference type="SMART" id="SM00208">
    <property type="entry name" value="TNFR"/>
    <property type="match status" value="4"/>
</dbReference>
<comment type="caution">
    <text evidence="6">The sequence shown here is derived from an EMBL/GenBank/DDBJ whole genome shotgun (WGS) entry which is preliminary data.</text>
</comment>
<feature type="compositionally biased region" description="Low complexity" evidence="2">
    <location>
        <begin position="408"/>
        <end position="422"/>
    </location>
</feature>
<feature type="domain" description="TNFR-Cys" evidence="5">
    <location>
        <begin position="32"/>
        <end position="69"/>
    </location>
</feature>
<dbReference type="InterPro" id="IPR008063">
    <property type="entry name" value="Fas_rcpt"/>
</dbReference>
<evidence type="ECO:0000259" key="5">
    <source>
        <dbReference type="PROSITE" id="PS50050"/>
    </source>
</evidence>
<sequence length="605" mass="65752">MFWIKYLLIAVVMHLAENKVLSLPYPPDSSGRCGDPDAYFEETLKACCTRCAPGSYVKSVCSATANTVCEECKKGTYLEELNYAKSCIRCRTCRRDWGLVYEEDCTASSNAKCVCRPGMYCYLRERGSCVECTELTTCPPGQGVSPQEADSEDADVRCSPCAAGTFSNEWSSSQTCQPHTDCEAQGGRTLHRGNATSNSVCGPRSRSRSYRTTVKMFTTAETRTPDPSRTRGLEQINTVSIIVGVLVAAAVLGCVIVFLFVYLIRKRTGDANNNMKKEGNKPQHSASILGLQGSFRSQPPEQQCLLGEKDSSNPSLSLSSSSSSSSSASSDPRSLVDPEVAAHSGACAEGLQASSPVVMLNISATISCQLPPGTQLRPVPTGPATTDSSASTQDLPLSTLPFSTRDMPLSAPDLPLSTPDLPLSKEEERRDPSKEARAAVQESGKETPDGRLNSCDTVQLWRSASRGQLRPRRGALACGSQRRRSLRPFIRPRLFSDPPPSVAQGISRKWPLSGAAWETQCWPQNTRLRAGLRPECGFLSNRSAVAIVTAVEKLSSRASNVSRCFFPVFGTTRKALLLQYISPRNRHKYLWASQGRAAPHVVIHE</sequence>
<dbReference type="PANTHER" id="PTHR47607:SF1">
    <property type="entry name" value="TUMOR NECROSIS FACTOR RECEPTOR SUPERFAMILY MEMBER 3"/>
    <property type="match status" value="1"/>
</dbReference>
<feature type="transmembrane region" description="Helical" evidence="3">
    <location>
        <begin position="239"/>
        <end position="264"/>
    </location>
</feature>
<dbReference type="GO" id="GO:0006915">
    <property type="term" value="P:apoptotic process"/>
    <property type="evidence" value="ECO:0007669"/>
    <property type="project" value="InterPro"/>
</dbReference>
<feature type="repeat" description="TNFR-Cys" evidence="1">
    <location>
        <begin position="160"/>
        <end position="201"/>
    </location>
</feature>
<feature type="region of interest" description="Disordered" evidence="2">
    <location>
        <begin position="371"/>
        <end position="454"/>
    </location>
</feature>
<protein>
    <recommendedName>
        <fullName evidence="5">TNFR-Cys domain-containing protein</fullName>
    </recommendedName>
</protein>
<feature type="repeat" description="TNFR-Cys" evidence="1">
    <location>
        <begin position="71"/>
        <end position="113"/>
    </location>
</feature>
<dbReference type="OrthoDB" id="8633482at2759"/>
<keyword evidence="3" id="KW-0812">Transmembrane</keyword>
<dbReference type="PROSITE" id="PS00652">
    <property type="entry name" value="TNFR_NGFR_1"/>
    <property type="match status" value="1"/>
</dbReference>
<evidence type="ECO:0000313" key="7">
    <source>
        <dbReference type="Proteomes" id="UP001152803"/>
    </source>
</evidence>
<dbReference type="GO" id="GO:0004888">
    <property type="term" value="F:transmembrane signaling receptor activity"/>
    <property type="evidence" value="ECO:0007669"/>
    <property type="project" value="InterPro"/>
</dbReference>
<feature type="domain" description="TNFR-Cys" evidence="5">
    <location>
        <begin position="160"/>
        <end position="201"/>
    </location>
</feature>
<dbReference type="PROSITE" id="PS50050">
    <property type="entry name" value="TNFR_NGFR_2"/>
    <property type="match status" value="3"/>
</dbReference>
<keyword evidence="7" id="KW-1185">Reference proteome</keyword>
<dbReference type="AlphaFoldDB" id="A0A9Q1HVM2"/>
<evidence type="ECO:0000313" key="6">
    <source>
        <dbReference type="EMBL" id="KAJ8264906.1"/>
    </source>
</evidence>
<dbReference type="GO" id="GO:0016020">
    <property type="term" value="C:membrane"/>
    <property type="evidence" value="ECO:0007669"/>
    <property type="project" value="InterPro"/>
</dbReference>
<dbReference type="SUPFAM" id="SSF57586">
    <property type="entry name" value="TNF receptor-like"/>
    <property type="match status" value="3"/>
</dbReference>
<feature type="signal peptide" evidence="4">
    <location>
        <begin position="1"/>
        <end position="22"/>
    </location>
</feature>
<feature type="disulfide bond" evidence="1">
    <location>
        <begin position="51"/>
        <end position="69"/>
    </location>
</feature>
<dbReference type="Gene3D" id="2.10.50.10">
    <property type="entry name" value="Tumor Necrosis Factor Receptor, subunit A, domain 2"/>
    <property type="match status" value="2"/>
</dbReference>
<feature type="chain" id="PRO_5040197086" description="TNFR-Cys domain-containing protein" evidence="4">
    <location>
        <begin position="23"/>
        <end position="605"/>
    </location>
</feature>
<dbReference type="PANTHER" id="PTHR47607">
    <property type="entry name" value="TUMOR NECROSIS FACTOR RECEPTOR SUBFAMILY MEMBER 3"/>
    <property type="match status" value="1"/>
</dbReference>
<feature type="compositionally biased region" description="Polar residues" evidence="2">
    <location>
        <begin position="383"/>
        <end position="402"/>
    </location>
</feature>
<dbReference type="InterPro" id="IPR017349">
    <property type="entry name" value="TNFR_3_LTBR"/>
</dbReference>
<feature type="repeat" description="TNFR-Cys" evidence="1">
    <location>
        <begin position="32"/>
        <end position="69"/>
    </location>
</feature>
<gene>
    <name evidence="6" type="ORF">COCON_G00140050</name>
</gene>
<name>A0A9Q1HVM2_CONCO</name>
<comment type="caution">
    <text evidence="1">Lacks conserved residue(s) required for the propagation of feature annotation.</text>
</comment>
<dbReference type="GO" id="GO:0043123">
    <property type="term" value="P:positive regulation of canonical NF-kappaB signal transduction"/>
    <property type="evidence" value="ECO:0007669"/>
    <property type="project" value="InterPro"/>
</dbReference>
<feature type="disulfide bond" evidence="1">
    <location>
        <begin position="161"/>
        <end position="176"/>
    </location>
</feature>
<keyword evidence="1" id="KW-1015">Disulfide bond</keyword>
<dbReference type="Proteomes" id="UP001152803">
    <property type="component" value="Unassembled WGS sequence"/>
</dbReference>
<feature type="disulfide bond" evidence="1">
    <location>
        <begin position="72"/>
        <end position="87"/>
    </location>
</feature>
<organism evidence="6 7">
    <name type="scientific">Conger conger</name>
    <name type="common">Conger eel</name>
    <name type="synonym">Muraena conger</name>
    <dbReference type="NCBI Taxonomy" id="82655"/>
    <lineage>
        <taxon>Eukaryota</taxon>
        <taxon>Metazoa</taxon>
        <taxon>Chordata</taxon>
        <taxon>Craniata</taxon>
        <taxon>Vertebrata</taxon>
        <taxon>Euteleostomi</taxon>
        <taxon>Actinopterygii</taxon>
        <taxon>Neopterygii</taxon>
        <taxon>Teleostei</taxon>
        <taxon>Anguilliformes</taxon>
        <taxon>Congridae</taxon>
        <taxon>Conger</taxon>
    </lineage>
</organism>
<proteinExistence type="predicted"/>
<evidence type="ECO:0000256" key="1">
    <source>
        <dbReference type="PROSITE-ProRule" id="PRU00206"/>
    </source>
</evidence>
<dbReference type="GO" id="GO:0007165">
    <property type="term" value="P:signal transduction"/>
    <property type="evidence" value="ECO:0007669"/>
    <property type="project" value="InterPro"/>
</dbReference>
<dbReference type="EMBL" id="JAFJMO010000010">
    <property type="protein sequence ID" value="KAJ8264906.1"/>
    <property type="molecule type" value="Genomic_DNA"/>
</dbReference>
<feature type="compositionally biased region" description="Basic and acidic residues" evidence="2">
    <location>
        <begin position="423"/>
        <end position="449"/>
    </location>
</feature>
<dbReference type="GO" id="GO:0006955">
    <property type="term" value="P:immune response"/>
    <property type="evidence" value="ECO:0007669"/>
    <property type="project" value="InterPro"/>
</dbReference>
<reference evidence="6" key="1">
    <citation type="journal article" date="2023" name="Science">
        <title>Genome structures resolve the early diversification of teleost fishes.</title>
        <authorList>
            <person name="Parey E."/>
            <person name="Louis A."/>
            <person name="Montfort J."/>
            <person name="Bouchez O."/>
            <person name="Roques C."/>
            <person name="Iampietro C."/>
            <person name="Lluch J."/>
            <person name="Castinel A."/>
            <person name="Donnadieu C."/>
            <person name="Desvignes T."/>
            <person name="Floi Bucao C."/>
            <person name="Jouanno E."/>
            <person name="Wen M."/>
            <person name="Mejri S."/>
            <person name="Dirks R."/>
            <person name="Jansen H."/>
            <person name="Henkel C."/>
            <person name="Chen W.J."/>
            <person name="Zahm M."/>
            <person name="Cabau C."/>
            <person name="Klopp C."/>
            <person name="Thompson A.W."/>
            <person name="Robinson-Rechavi M."/>
            <person name="Braasch I."/>
            <person name="Lecointre G."/>
            <person name="Bobe J."/>
            <person name="Postlethwait J.H."/>
            <person name="Berthelot C."/>
            <person name="Roest Crollius H."/>
            <person name="Guiguen Y."/>
        </authorList>
    </citation>
    <scope>NUCLEOTIDE SEQUENCE</scope>
    <source>
        <strain evidence="6">Concon-B</strain>
    </source>
</reference>
<evidence type="ECO:0000256" key="3">
    <source>
        <dbReference type="SAM" id="Phobius"/>
    </source>
</evidence>
<keyword evidence="3" id="KW-0472">Membrane</keyword>
<dbReference type="PRINTS" id="PR01680">
    <property type="entry name" value="TNFACTORR6"/>
</dbReference>
<keyword evidence="3" id="KW-1133">Transmembrane helix</keyword>
<feature type="disulfide bond" evidence="1">
    <location>
        <begin position="48"/>
        <end position="61"/>
    </location>
</feature>